<dbReference type="PANTHER" id="PTHR43736">
    <property type="entry name" value="ADP-RIBOSE PYROPHOSPHATASE"/>
    <property type="match status" value="1"/>
</dbReference>
<dbReference type="Pfam" id="PF00293">
    <property type="entry name" value="NUDIX"/>
    <property type="match status" value="1"/>
</dbReference>
<dbReference type="SUPFAM" id="SSF46785">
    <property type="entry name" value="Winged helix' DNA-binding domain"/>
    <property type="match status" value="1"/>
</dbReference>
<proteinExistence type="predicted"/>
<dbReference type="GO" id="GO:0016787">
    <property type="term" value="F:hydrolase activity"/>
    <property type="evidence" value="ECO:0007669"/>
    <property type="project" value="UniProtKB-KW"/>
</dbReference>
<dbReference type="InterPro" id="IPR015797">
    <property type="entry name" value="NUDIX_hydrolase-like_dom_sf"/>
</dbReference>
<dbReference type="PROSITE" id="PS51462">
    <property type="entry name" value="NUDIX"/>
    <property type="match status" value="1"/>
</dbReference>
<dbReference type="Proteomes" id="UP000254978">
    <property type="component" value="Unassembled WGS sequence"/>
</dbReference>
<organism evidence="3 4">
    <name type="scientific">Mycolicibacterium tokaiense</name>
    <dbReference type="NCBI Taxonomy" id="39695"/>
    <lineage>
        <taxon>Bacteria</taxon>
        <taxon>Bacillati</taxon>
        <taxon>Actinomycetota</taxon>
        <taxon>Actinomycetes</taxon>
        <taxon>Mycobacteriales</taxon>
        <taxon>Mycobacteriaceae</taxon>
        <taxon>Mycolicibacterium</taxon>
    </lineage>
</organism>
<dbReference type="InterPro" id="IPR000086">
    <property type="entry name" value="NUDIX_hydrolase_dom"/>
</dbReference>
<dbReference type="InterPro" id="IPR036388">
    <property type="entry name" value="WH-like_DNA-bd_sf"/>
</dbReference>
<dbReference type="InterPro" id="IPR054105">
    <property type="entry name" value="WHD_NrtR"/>
</dbReference>
<dbReference type="PRINTS" id="PR00502">
    <property type="entry name" value="NUDIXFAMILY"/>
</dbReference>
<keyword evidence="1 3" id="KW-0378">Hydrolase</keyword>
<keyword evidence="4" id="KW-1185">Reference proteome</keyword>
<protein>
    <submittedName>
        <fullName evidence="3">Bifunctional NMN adenylyltransferase/Nudix hydrolase</fullName>
    </submittedName>
</protein>
<evidence type="ECO:0000313" key="3">
    <source>
        <dbReference type="EMBL" id="STZ60863.1"/>
    </source>
</evidence>
<dbReference type="Gene3D" id="1.10.10.10">
    <property type="entry name" value="Winged helix-like DNA-binding domain superfamily/Winged helix DNA-binding domain"/>
    <property type="match status" value="1"/>
</dbReference>
<accession>A0A378TLY0</accession>
<dbReference type="SUPFAM" id="SSF55811">
    <property type="entry name" value="Nudix"/>
    <property type="match status" value="1"/>
</dbReference>
<reference evidence="3 4" key="1">
    <citation type="submission" date="2018-06" db="EMBL/GenBank/DDBJ databases">
        <authorList>
            <consortium name="Pathogen Informatics"/>
            <person name="Doyle S."/>
        </authorList>
    </citation>
    <scope>NUCLEOTIDE SEQUENCE [LARGE SCALE GENOMIC DNA]</scope>
    <source>
        <strain evidence="3 4">NCTC10821</strain>
    </source>
</reference>
<dbReference type="EMBL" id="UGQT01000001">
    <property type="protein sequence ID" value="STZ60863.1"/>
    <property type="molecule type" value="Genomic_DNA"/>
</dbReference>
<feature type="domain" description="Nudix hydrolase" evidence="2">
    <location>
        <begin position="22"/>
        <end position="158"/>
    </location>
</feature>
<name>A0A378TLY0_9MYCO</name>
<dbReference type="InterPro" id="IPR020476">
    <property type="entry name" value="Nudix_hydrolase"/>
</dbReference>
<dbReference type="Gene3D" id="3.90.79.10">
    <property type="entry name" value="Nucleoside Triphosphate Pyrophosphohydrolase"/>
    <property type="match status" value="1"/>
</dbReference>
<keyword evidence="3" id="KW-0548">Nucleotidyltransferase</keyword>
<evidence type="ECO:0000259" key="2">
    <source>
        <dbReference type="PROSITE" id="PS51462"/>
    </source>
</evidence>
<dbReference type="Pfam" id="PF21906">
    <property type="entry name" value="WHD_NrtR"/>
    <property type="match status" value="1"/>
</dbReference>
<evidence type="ECO:0000256" key="1">
    <source>
        <dbReference type="ARBA" id="ARBA00022801"/>
    </source>
</evidence>
<sequence length="247" mass="27079">MAFRQHDDYGERVTRYDPTAYPPVAVTVDLVALTIRADALVAMVVRRGEQPFLGRWALPGGFVRAGEDLDAAAARELYEETALPADRVHLEQLASYGAPQRDPRMRVVTVAYLGLAPDLPVPVAGGDAAGARWTPVVDLQASALAFDHNQILADGLERARAKLEYTPLATTFCAPEFTVAELRRVYEIVWGTSLDSRNFHRKVTGADGFLVPTGATTTRDGGRPAQLYRRGELRLLHPPMLRAESTN</sequence>
<keyword evidence="3" id="KW-0808">Transferase</keyword>
<dbReference type="GO" id="GO:0016779">
    <property type="term" value="F:nucleotidyltransferase activity"/>
    <property type="evidence" value="ECO:0007669"/>
    <property type="project" value="UniProtKB-KW"/>
</dbReference>
<evidence type="ECO:0000313" key="4">
    <source>
        <dbReference type="Proteomes" id="UP000254978"/>
    </source>
</evidence>
<dbReference type="PANTHER" id="PTHR43736:SF4">
    <property type="entry name" value="SLR1690 PROTEIN"/>
    <property type="match status" value="1"/>
</dbReference>
<dbReference type="AlphaFoldDB" id="A0A378TLY0"/>
<dbReference type="CDD" id="cd18873">
    <property type="entry name" value="NUDIX_NadM_like"/>
    <property type="match status" value="1"/>
</dbReference>
<dbReference type="InterPro" id="IPR036390">
    <property type="entry name" value="WH_DNA-bd_sf"/>
</dbReference>
<gene>
    <name evidence="3" type="ORF">NCTC10821_04407</name>
</gene>